<keyword evidence="1" id="KW-0560">Oxidoreductase</keyword>
<dbReference type="GO" id="GO:0016491">
    <property type="term" value="F:oxidoreductase activity"/>
    <property type="evidence" value="ECO:0007669"/>
    <property type="project" value="UniProtKB-KW"/>
</dbReference>
<accession>A0A5D3YMW6</accession>
<dbReference type="Pfam" id="PF00171">
    <property type="entry name" value="Aldedh"/>
    <property type="match status" value="1"/>
</dbReference>
<sequence>MSDRVEVLKTYKTYIGGNFPRTESGRHYEVYDGDGEILANACQCSRKDVRDAVVEARNAFEDWNGRSAYNRGQILYRIAEMLEMRKAQFVDELETVGYKTKKAEAEVNASIDRLIYYAGWSDKYQQVFGSINPVASNHFNFSMPEPMGVVNIWAPEERPLLGLISVMAPVIVGGNTCVILASEKYPLSAVSFAEVLHSSDVPGGVVNILTGYRDELLEHMTTHMDVNAFFYTDEIEQEKRKQIDEHGTLNLKRIRYTPITDWQSEEAESPYFITDFQETKTTWHPVGL</sequence>
<comment type="caution">
    <text evidence="3">The sequence shown here is derived from an EMBL/GenBank/DDBJ whole genome shotgun (WGS) entry which is preliminary data.</text>
</comment>
<dbReference type="SUPFAM" id="SSF53720">
    <property type="entry name" value="ALDH-like"/>
    <property type="match status" value="1"/>
</dbReference>
<dbReference type="EMBL" id="VNHY01000001">
    <property type="protein sequence ID" value="TYP95250.1"/>
    <property type="molecule type" value="Genomic_DNA"/>
</dbReference>
<dbReference type="RefSeq" id="WP_148897927.1">
    <property type="nucleotide sequence ID" value="NZ_VNHY01000001.1"/>
</dbReference>
<evidence type="ECO:0000313" key="4">
    <source>
        <dbReference type="Proteomes" id="UP000324595"/>
    </source>
</evidence>
<gene>
    <name evidence="3" type="ORF">LX73_0547</name>
</gene>
<evidence type="ECO:0000256" key="1">
    <source>
        <dbReference type="ARBA" id="ARBA00023002"/>
    </source>
</evidence>
<keyword evidence="4" id="KW-1185">Reference proteome</keyword>
<dbReference type="PANTHER" id="PTHR11699">
    <property type="entry name" value="ALDEHYDE DEHYDROGENASE-RELATED"/>
    <property type="match status" value="1"/>
</dbReference>
<dbReference type="Gene3D" id="3.40.605.10">
    <property type="entry name" value="Aldehyde Dehydrogenase, Chain A, domain 1"/>
    <property type="match status" value="1"/>
</dbReference>
<dbReference type="InterPro" id="IPR015590">
    <property type="entry name" value="Aldehyde_DH_dom"/>
</dbReference>
<name>A0A5D3YMW6_9BACT</name>
<dbReference type="OrthoDB" id="188583at2"/>
<evidence type="ECO:0000259" key="2">
    <source>
        <dbReference type="Pfam" id="PF00171"/>
    </source>
</evidence>
<feature type="domain" description="Aldehyde dehydrogenase" evidence="2">
    <location>
        <begin position="28"/>
        <end position="232"/>
    </location>
</feature>
<dbReference type="InterPro" id="IPR016162">
    <property type="entry name" value="Ald_DH_N"/>
</dbReference>
<organism evidence="3 4">
    <name type="scientific">Fodinibius salinus</name>
    <dbReference type="NCBI Taxonomy" id="860790"/>
    <lineage>
        <taxon>Bacteria</taxon>
        <taxon>Pseudomonadati</taxon>
        <taxon>Balneolota</taxon>
        <taxon>Balneolia</taxon>
        <taxon>Balneolales</taxon>
        <taxon>Balneolaceae</taxon>
        <taxon>Fodinibius</taxon>
    </lineage>
</organism>
<reference evidence="3 4" key="1">
    <citation type="submission" date="2019-07" db="EMBL/GenBank/DDBJ databases">
        <title>Genomic Encyclopedia of Archaeal and Bacterial Type Strains, Phase II (KMG-II): from individual species to whole genera.</title>
        <authorList>
            <person name="Goeker M."/>
        </authorList>
    </citation>
    <scope>NUCLEOTIDE SEQUENCE [LARGE SCALE GENOMIC DNA]</scope>
    <source>
        <strain evidence="3 4">DSM 21935</strain>
    </source>
</reference>
<dbReference type="AlphaFoldDB" id="A0A5D3YMW6"/>
<protein>
    <submittedName>
        <fullName evidence="3">Aldehyde dehydrogenase family protein</fullName>
    </submittedName>
</protein>
<dbReference type="InterPro" id="IPR016161">
    <property type="entry name" value="Ald_DH/histidinol_DH"/>
</dbReference>
<proteinExistence type="predicted"/>
<evidence type="ECO:0000313" key="3">
    <source>
        <dbReference type="EMBL" id="TYP95250.1"/>
    </source>
</evidence>
<dbReference type="Proteomes" id="UP000324595">
    <property type="component" value="Unassembled WGS sequence"/>
</dbReference>